<comment type="caution">
    <text evidence="2">The sequence shown here is derived from an EMBL/GenBank/DDBJ whole genome shotgun (WGS) entry which is preliminary data.</text>
</comment>
<proteinExistence type="predicted"/>
<evidence type="ECO:0000313" key="3">
    <source>
        <dbReference type="Proteomes" id="UP000245433"/>
    </source>
</evidence>
<evidence type="ECO:0000313" key="2">
    <source>
        <dbReference type="EMBL" id="PVY86482.1"/>
    </source>
</evidence>
<sequence length="298" mass="33608">MEQIDLEQILSPEWGKADGDFVTSQYGAQLNFISHQADTVVVTLSQVYPGLQWLWSVDQHDYQVVLPTDNQLKLDLPAGTHRHQIVLQNLAMGQIAFWQQGVRLLSITSQHVLEPVSSQKPYITFVGDSITAGECMDGLQHHPELSFPQLVAQALEKPLARIAYGGTGLTSHAPFQEPSAIEALWKIGEAIARPRVQTDLVVVNYGINDANYGANRQEFAFGLRVYLLELIKRFHQARFILLTPYNGAFVDIFKMEAQRFDCFEVVDTSDWQVYVTGRHPNLVEHQRAAQNILNLLEV</sequence>
<dbReference type="InterPro" id="IPR036514">
    <property type="entry name" value="SGNH_hydro_sf"/>
</dbReference>
<dbReference type="OrthoDB" id="9801375at2"/>
<keyword evidence="2" id="KW-0378">Hydrolase</keyword>
<feature type="domain" description="SGNH hydrolase-type esterase" evidence="1">
    <location>
        <begin position="125"/>
        <end position="246"/>
    </location>
</feature>
<protein>
    <submittedName>
        <fullName evidence="2">GDSL-like lipase/acylhydrolase family protein</fullName>
    </submittedName>
</protein>
<evidence type="ECO:0000259" key="1">
    <source>
        <dbReference type="Pfam" id="PF13472"/>
    </source>
</evidence>
<keyword evidence="3" id="KW-1185">Reference proteome</keyword>
<reference evidence="2 3" key="1">
    <citation type="submission" date="2018-04" db="EMBL/GenBank/DDBJ databases">
        <title>Genomic Encyclopedia of Type Strains, Phase IV (KMG-IV): sequencing the most valuable type-strain genomes for metagenomic binning, comparative biology and taxonomic classification.</title>
        <authorList>
            <person name="Goeker M."/>
        </authorList>
    </citation>
    <scope>NUCLEOTIDE SEQUENCE [LARGE SCALE GENOMIC DNA]</scope>
    <source>
        <strain evidence="2 3">DSM 28795</strain>
    </source>
</reference>
<gene>
    <name evidence="2" type="ORF">C7384_101401</name>
</gene>
<dbReference type="RefSeq" id="WP_089937903.1">
    <property type="nucleotide sequence ID" value="NZ_CAKOEX010000001.1"/>
</dbReference>
<dbReference type="Proteomes" id="UP000245433">
    <property type="component" value="Unassembled WGS sequence"/>
</dbReference>
<dbReference type="AlphaFoldDB" id="A0A2U1DFZ9"/>
<name>A0A2U1DFZ9_9LACO</name>
<dbReference type="Gene3D" id="3.40.50.1110">
    <property type="entry name" value="SGNH hydrolase"/>
    <property type="match status" value="1"/>
</dbReference>
<dbReference type="Pfam" id="PF13472">
    <property type="entry name" value="Lipase_GDSL_2"/>
    <property type="match status" value="1"/>
</dbReference>
<dbReference type="EMBL" id="QEKT01000001">
    <property type="protein sequence ID" value="PVY86482.1"/>
    <property type="molecule type" value="Genomic_DNA"/>
</dbReference>
<dbReference type="GO" id="GO:0016787">
    <property type="term" value="F:hydrolase activity"/>
    <property type="evidence" value="ECO:0007669"/>
    <property type="project" value="UniProtKB-KW"/>
</dbReference>
<dbReference type="SUPFAM" id="SSF52266">
    <property type="entry name" value="SGNH hydrolase"/>
    <property type="match status" value="1"/>
</dbReference>
<dbReference type="InterPro" id="IPR013830">
    <property type="entry name" value="SGNH_hydro"/>
</dbReference>
<organism evidence="2 3">
    <name type="scientific">Convivina intestini</name>
    <dbReference type="NCBI Taxonomy" id="1505726"/>
    <lineage>
        <taxon>Bacteria</taxon>
        <taxon>Bacillati</taxon>
        <taxon>Bacillota</taxon>
        <taxon>Bacilli</taxon>
        <taxon>Lactobacillales</taxon>
        <taxon>Lactobacillaceae</taxon>
        <taxon>Convivina</taxon>
    </lineage>
</organism>
<accession>A0A2U1DFZ9</accession>